<dbReference type="Proteomes" id="UP000307380">
    <property type="component" value="Unassembled WGS sequence"/>
</dbReference>
<comment type="caution">
    <text evidence="4">The sequence shown here is derived from an EMBL/GenBank/DDBJ whole genome shotgun (WGS) entry which is preliminary data.</text>
</comment>
<evidence type="ECO:0000256" key="2">
    <source>
        <dbReference type="ARBA" id="ARBA00023315"/>
    </source>
</evidence>
<protein>
    <submittedName>
        <fullName evidence="4">GNAT family N-acetyltransferase</fullName>
    </submittedName>
</protein>
<keyword evidence="1 4" id="KW-0808">Transferase</keyword>
<dbReference type="PROSITE" id="PS51186">
    <property type="entry name" value="GNAT"/>
    <property type="match status" value="1"/>
</dbReference>
<evidence type="ECO:0000259" key="3">
    <source>
        <dbReference type="PROSITE" id="PS51186"/>
    </source>
</evidence>
<dbReference type="Gene3D" id="3.40.630.30">
    <property type="match status" value="1"/>
</dbReference>
<feature type="domain" description="N-acetyltransferase" evidence="3">
    <location>
        <begin position="3"/>
        <end position="149"/>
    </location>
</feature>
<dbReference type="EMBL" id="SSSN01000003">
    <property type="protein sequence ID" value="THG35236.1"/>
    <property type="molecule type" value="Genomic_DNA"/>
</dbReference>
<dbReference type="SUPFAM" id="SSF55729">
    <property type="entry name" value="Acyl-CoA N-acyltransferases (Nat)"/>
    <property type="match status" value="1"/>
</dbReference>
<dbReference type="InterPro" id="IPR050832">
    <property type="entry name" value="Bact_Acetyltransf"/>
</dbReference>
<evidence type="ECO:0000313" key="5">
    <source>
        <dbReference type="Proteomes" id="UP000307380"/>
    </source>
</evidence>
<accession>A0A4S4FZM9</accession>
<proteinExistence type="predicted"/>
<reference evidence="4 5" key="1">
    <citation type="submission" date="2019-04" db="EMBL/GenBank/DDBJ databases">
        <authorList>
            <person name="Jiang L."/>
        </authorList>
    </citation>
    <scope>NUCLEOTIDE SEQUENCE [LARGE SCALE GENOMIC DNA]</scope>
    <source>
        <strain evidence="4 5">YIM 131861</strain>
    </source>
</reference>
<sequence length="149" mass="17049">MVVQVRPLVDRDFFPWLGLWEGYSAFYDSPVTDEKALRVWTWLMDKQHDLTGFVAHDGDDLLGLVHVRQYPRTLDGDRALFLDDLFVDPDSRERGVGAALIEQAKSFARENGLSVINWITAEDNDNAQRLYDSVAERTTWVTYETPAIG</sequence>
<dbReference type="RefSeq" id="WP_136422448.1">
    <property type="nucleotide sequence ID" value="NZ_SSSN01000003.1"/>
</dbReference>
<organism evidence="4 5">
    <name type="scientific">Orlajensenia flava</name>
    <dbReference type="NCBI Taxonomy" id="2565934"/>
    <lineage>
        <taxon>Bacteria</taxon>
        <taxon>Bacillati</taxon>
        <taxon>Actinomycetota</taxon>
        <taxon>Actinomycetes</taxon>
        <taxon>Micrococcales</taxon>
        <taxon>Microbacteriaceae</taxon>
        <taxon>Orlajensenia</taxon>
    </lineage>
</organism>
<dbReference type="InterPro" id="IPR016181">
    <property type="entry name" value="Acyl_CoA_acyltransferase"/>
</dbReference>
<keyword evidence="5" id="KW-1185">Reference proteome</keyword>
<keyword evidence="2" id="KW-0012">Acyltransferase</keyword>
<dbReference type="PANTHER" id="PTHR43877">
    <property type="entry name" value="AMINOALKYLPHOSPHONATE N-ACETYLTRANSFERASE-RELATED-RELATED"/>
    <property type="match status" value="1"/>
</dbReference>
<evidence type="ECO:0000313" key="4">
    <source>
        <dbReference type="EMBL" id="THG35236.1"/>
    </source>
</evidence>
<dbReference type="OrthoDB" id="9805924at2"/>
<dbReference type="InterPro" id="IPR000182">
    <property type="entry name" value="GNAT_dom"/>
</dbReference>
<dbReference type="Pfam" id="PF00583">
    <property type="entry name" value="Acetyltransf_1"/>
    <property type="match status" value="1"/>
</dbReference>
<dbReference type="CDD" id="cd04301">
    <property type="entry name" value="NAT_SF"/>
    <property type="match status" value="1"/>
</dbReference>
<evidence type="ECO:0000256" key="1">
    <source>
        <dbReference type="ARBA" id="ARBA00022679"/>
    </source>
</evidence>
<gene>
    <name evidence="4" type="ORF">E6C70_04020</name>
</gene>
<dbReference type="AlphaFoldDB" id="A0A4S4FZM9"/>
<dbReference type="GO" id="GO:0016747">
    <property type="term" value="F:acyltransferase activity, transferring groups other than amino-acyl groups"/>
    <property type="evidence" value="ECO:0007669"/>
    <property type="project" value="InterPro"/>
</dbReference>
<name>A0A4S4FZM9_9MICO</name>